<dbReference type="PANTHER" id="PTHR34978:SF3">
    <property type="entry name" value="SLR0241 PROTEIN"/>
    <property type="match status" value="1"/>
</dbReference>
<dbReference type="AlphaFoldDB" id="A0A2Z2KHA3"/>
<dbReference type="CDD" id="cd07341">
    <property type="entry name" value="M56_BlaR1_MecR1_like"/>
    <property type="match status" value="1"/>
</dbReference>
<keyword evidence="4" id="KW-1185">Reference proteome</keyword>
<evidence type="ECO:0000313" key="4">
    <source>
        <dbReference type="Proteomes" id="UP000249890"/>
    </source>
</evidence>
<reference evidence="3 4" key="1">
    <citation type="submission" date="2017-06" db="EMBL/GenBank/DDBJ databases">
        <title>Complete genome sequence of Paenibacillus donghaensis KCTC 13049T isolated from East Sea sediment, South Korea.</title>
        <authorList>
            <person name="Jung B.K."/>
            <person name="Hong S.-J."/>
            <person name="Shin J.-H."/>
        </authorList>
    </citation>
    <scope>NUCLEOTIDE SEQUENCE [LARGE SCALE GENOMIC DNA]</scope>
    <source>
        <strain evidence="3 4">KCTC 13049</strain>
    </source>
</reference>
<gene>
    <name evidence="3" type="ORF">B9T62_05050</name>
</gene>
<feature type="domain" description="Peptidase M56" evidence="2">
    <location>
        <begin position="6"/>
        <end position="274"/>
    </location>
</feature>
<dbReference type="KEGG" id="pdh:B9T62_05050"/>
<keyword evidence="1" id="KW-0472">Membrane</keyword>
<organism evidence="3 4">
    <name type="scientific">Paenibacillus donghaensis</name>
    <dbReference type="NCBI Taxonomy" id="414771"/>
    <lineage>
        <taxon>Bacteria</taxon>
        <taxon>Bacillati</taxon>
        <taxon>Bacillota</taxon>
        <taxon>Bacilli</taxon>
        <taxon>Bacillales</taxon>
        <taxon>Paenibacillaceae</taxon>
        <taxon>Paenibacillus</taxon>
    </lineage>
</organism>
<dbReference type="InterPro" id="IPR008756">
    <property type="entry name" value="Peptidase_M56"/>
</dbReference>
<dbReference type="Proteomes" id="UP000249890">
    <property type="component" value="Chromosome"/>
</dbReference>
<accession>A0A2Z2KHA3</accession>
<keyword evidence="1" id="KW-1133">Transmembrane helix</keyword>
<feature type="transmembrane region" description="Helical" evidence="1">
    <location>
        <begin position="37"/>
        <end position="60"/>
    </location>
</feature>
<name>A0A2Z2KHA3_9BACL</name>
<sequence length="301" mass="33853">MMALVLSLVIASFVGTIIWILQNSIKPVTQKVFSQTWHYYTGLISVFFLLGGSEIIIRLIPLIRSVLPHTGTSLESGTIAEPYVHGTSMEPTATSSSFMKQQFDYLLRLDNIKEVIVFSTIIWAVGTTIFLVVNINKYRAFKRSLLQESRICDTLQCPAKVIVSANATTPMVMGLWKPIVVLPDTKLGEKELSMILSHELVHLKRGDLLVKLLVLIVNSVHWFNPAAYALSKQINTLCELSCDEKVVQEMDTENRRLYGETSESLLKYLALKSGGIKQQGQQRSICLRIGNEYNSLNFKRV</sequence>
<feature type="transmembrane region" description="Helical" evidence="1">
    <location>
        <begin position="115"/>
        <end position="135"/>
    </location>
</feature>
<protein>
    <recommendedName>
        <fullName evidence="2">Peptidase M56 domain-containing protein</fullName>
    </recommendedName>
</protein>
<evidence type="ECO:0000259" key="2">
    <source>
        <dbReference type="Pfam" id="PF05569"/>
    </source>
</evidence>
<dbReference type="Pfam" id="PF05569">
    <property type="entry name" value="Peptidase_M56"/>
    <property type="match status" value="1"/>
</dbReference>
<dbReference type="PANTHER" id="PTHR34978">
    <property type="entry name" value="POSSIBLE SENSOR-TRANSDUCER PROTEIN BLAR"/>
    <property type="match status" value="1"/>
</dbReference>
<evidence type="ECO:0000256" key="1">
    <source>
        <dbReference type="SAM" id="Phobius"/>
    </source>
</evidence>
<keyword evidence="1" id="KW-0812">Transmembrane</keyword>
<proteinExistence type="predicted"/>
<evidence type="ECO:0000313" key="3">
    <source>
        <dbReference type="EMBL" id="ASA20222.1"/>
    </source>
</evidence>
<dbReference type="InterPro" id="IPR052173">
    <property type="entry name" value="Beta-lactam_resp_regulator"/>
</dbReference>
<dbReference type="EMBL" id="CP021780">
    <property type="protein sequence ID" value="ASA20222.1"/>
    <property type="molecule type" value="Genomic_DNA"/>
</dbReference>
<feature type="transmembrane region" description="Helical" evidence="1">
    <location>
        <begin position="6"/>
        <end position="25"/>
    </location>
</feature>